<reference evidence="1" key="1">
    <citation type="submission" date="2024-11" db="EMBL/GenBank/DDBJ databases">
        <title>Sequencing of Borrelia variable plasmids from multiple Borrelia sensu lato isolates.</title>
        <authorList>
            <person name="Mongodin E.F."/>
            <person name="Rudenko N."/>
            <person name="Fraser C.M."/>
            <person name="Schutzer S."/>
            <person name="Luft B."/>
            <person name="Morgan R."/>
            <person name="Casjens S."/>
            <person name="Qiu W."/>
        </authorList>
    </citation>
    <scope>NUCLEOTIDE SEQUENCE</scope>
    <source>
        <strain evidence="1">SCW30h</strain>
    </source>
</reference>
<keyword evidence="2" id="KW-1185">Reference proteome</keyword>
<organism evidence="1 2">
    <name type="scientific">Borreliella americana</name>
    <dbReference type="NCBI Taxonomy" id="478807"/>
    <lineage>
        <taxon>Bacteria</taxon>
        <taxon>Pseudomonadati</taxon>
        <taxon>Spirochaetota</taxon>
        <taxon>Spirochaetia</taxon>
        <taxon>Spirochaetales</taxon>
        <taxon>Borreliaceae</taxon>
        <taxon>Borreliella</taxon>
    </lineage>
</organism>
<dbReference type="Proteomes" id="UP001305925">
    <property type="component" value="Plasmid lp36"/>
</dbReference>
<proteinExistence type="predicted"/>
<geneLocation type="plasmid" evidence="1 2">
    <name>lp36</name>
</geneLocation>
<gene>
    <name evidence="1" type="ORF">QIA00_04985</name>
</gene>
<name>A0ACD5G823_9SPIR</name>
<accession>A0ACD5G823</accession>
<evidence type="ECO:0000313" key="1">
    <source>
        <dbReference type="EMBL" id="XOU08924.1"/>
    </source>
</evidence>
<protein>
    <submittedName>
        <fullName evidence="1">Uncharacterized protein</fullName>
    </submittedName>
</protein>
<dbReference type="EMBL" id="CP179252">
    <property type="protein sequence ID" value="XOU08924.1"/>
    <property type="molecule type" value="Genomic_DNA"/>
</dbReference>
<keyword evidence="1" id="KW-0614">Plasmid</keyword>
<sequence length="65" mass="7530">MKKGMTMGVKSKIKLVGLLIDGIKIKLTILLRMQSIRQNIQQMIWKMQPTILDIVAQMKNKLKSY</sequence>
<evidence type="ECO:0000313" key="2">
    <source>
        <dbReference type="Proteomes" id="UP001305925"/>
    </source>
</evidence>